<reference evidence="7" key="1">
    <citation type="submission" date="2018-11" db="EMBL/GenBank/DDBJ databases">
        <authorList>
            <person name="Alioto T."/>
            <person name="Alioto T."/>
        </authorList>
    </citation>
    <scope>NUCLEOTIDE SEQUENCE</scope>
</reference>
<comment type="caution">
    <text evidence="3">Lacks conserved residue(s) required for the propagation of feature annotation.</text>
</comment>
<feature type="chain" id="PRO_5032667802" description="CUB domain-containing protein" evidence="5">
    <location>
        <begin position="21"/>
        <end position="252"/>
    </location>
</feature>
<name>A0A8B6BP52_MYTGA</name>
<dbReference type="Gene3D" id="2.60.120.290">
    <property type="entry name" value="Spermadhesin, CUB domain"/>
    <property type="match status" value="1"/>
</dbReference>
<evidence type="ECO:0000313" key="8">
    <source>
        <dbReference type="Proteomes" id="UP000596742"/>
    </source>
</evidence>
<dbReference type="OrthoDB" id="6345439at2759"/>
<feature type="coiled-coil region" evidence="4">
    <location>
        <begin position="61"/>
        <end position="110"/>
    </location>
</feature>
<evidence type="ECO:0000313" key="7">
    <source>
        <dbReference type="EMBL" id="VDH92836.1"/>
    </source>
</evidence>
<evidence type="ECO:0000256" key="4">
    <source>
        <dbReference type="SAM" id="Coils"/>
    </source>
</evidence>
<keyword evidence="1" id="KW-0677">Repeat</keyword>
<dbReference type="InterPro" id="IPR000859">
    <property type="entry name" value="CUB_dom"/>
</dbReference>
<dbReference type="EMBL" id="UYJE01000386">
    <property type="protein sequence ID" value="VDH92836.1"/>
    <property type="molecule type" value="Genomic_DNA"/>
</dbReference>
<keyword evidence="8" id="KW-1185">Reference proteome</keyword>
<dbReference type="Pfam" id="PF00431">
    <property type="entry name" value="CUB"/>
    <property type="match status" value="1"/>
</dbReference>
<dbReference type="FunFam" id="2.60.120.290:FF:000005">
    <property type="entry name" value="Procollagen C-endopeptidase enhancer 1"/>
    <property type="match status" value="1"/>
</dbReference>
<keyword evidence="4" id="KW-0175">Coiled coil</keyword>
<evidence type="ECO:0000256" key="1">
    <source>
        <dbReference type="ARBA" id="ARBA00022737"/>
    </source>
</evidence>
<gene>
    <name evidence="7" type="ORF">MGAL_10B051094</name>
</gene>
<keyword evidence="5" id="KW-0732">Signal</keyword>
<dbReference type="InterPro" id="IPR035914">
    <property type="entry name" value="Sperma_CUB_dom_sf"/>
</dbReference>
<evidence type="ECO:0000256" key="3">
    <source>
        <dbReference type="PROSITE-ProRule" id="PRU00059"/>
    </source>
</evidence>
<feature type="domain" description="CUB" evidence="6">
    <location>
        <begin position="136"/>
        <end position="249"/>
    </location>
</feature>
<dbReference type="Proteomes" id="UP000596742">
    <property type="component" value="Unassembled WGS sequence"/>
</dbReference>
<dbReference type="SMART" id="SM00042">
    <property type="entry name" value="CUB"/>
    <property type="match status" value="1"/>
</dbReference>
<keyword evidence="2" id="KW-1015">Disulfide bond</keyword>
<evidence type="ECO:0000256" key="5">
    <source>
        <dbReference type="SAM" id="SignalP"/>
    </source>
</evidence>
<sequence length="252" mass="29072">MQLVLVIFFVSCYCTKYVSGVTTQSSENVTVKEKDTIEEVNVIKNNYHELLKRVINNEIEIVDLKNQKQYLKNDLENTKRYMTCQMEDIKDFTEEKYNNLNETKAALMKTMISFSQSLKLLNETMQELSYRQPEKCEENKTECNCTESFHETIASPGYPLEYSNNLAKNWSIDVGSGYRVELQFTNFTTELKYDVVMVYDAVDATDLMGSFSGDDLPPPMISTGRYMFLTFTSDNNVQYTGFSANVYKITST</sequence>
<dbReference type="CDD" id="cd00041">
    <property type="entry name" value="CUB"/>
    <property type="match status" value="1"/>
</dbReference>
<protein>
    <recommendedName>
        <fullName evidence="6">CUB domain-containing protein</fullName>
    </recommendedName>
</protein>
<dbReference type="PANTHER" id="PTHR24251">
    <property type="entry name" value="OVOCHYMASE-RELATED"/>
    <property type="match status" value="1"/>
</dbReference>
<proteinExistence type="predicted"/>
<dbReference type="SUPFAM" id="SSF49854">
    <property type="entry name" value="Spermadhesin, CUB domain"/>
    <property type="match status" value="1"/>
</dbReference>
<dbReference type="PROSITE" id="PS01180">
    <property type="entry name" value="CUB"/>
    <property type="match status" value="1"/>
</dbReference>
<comment type="caution">
    <text evidence="7">The sequence shown here is derived from an EMBL/GenBank/DDBJ whole genome shotgun (WGS) entry which is preliminary data.</text>
</comment>
<accession>A0A8B6BP52</accession>
<dbReference type="PANTHER" id="PTHR24251:SF37">
    <property type="entry name" value="CUB DOMAIN-CONTAINING PROTEIN"/>
    <property type="match status" value="1"/>
</dbReference>
<feature type="signal peptide" evidence="5">
    <location>
        <begin position="1"/>
        <end position="20"/>
    </location>
</feature>
<evidence type="ECO:0000256" key="2">
    <source>
        <dbReference type="ARBA" id="ARBA00023157"/>
    </source>
</evidence>
<dbReference type="AlphaFoldDB" id="A0A8B6BP52"/>
<organism evidence="7 8">
    <name type="scientific">Mytilus galloprovincialis</name>
    <name type="common">Mediterranean mussel</name>
    <dbReference type="NCBI Taxonomy" id="29158"/>
    <lineage>
        <taxon>Eukaryota</taxon>
        <taxon>Metazoa</taxon>
        <taxon>Spiralia</taxon>
        <taxon>Lophotrochozoa</taxon>
        <taxon>Mollusca</taxon>
        <taxon>Bivalvia</taxon>
        <taxon>Autobranchia</taxon>
        <taxon>Pteriomorphia</taxon>
        <taxon>Mytilida</taxon>
        <taxon>Mytiloidea</taxon>
        <taxon>Mytilidae</taxon>
        <taxon>Mytilinae</taxon>
        <taxon>Mytilus</taxon>
    </lineage>
</organism>
<evidence type="ECO:0000259" key="6">
    <source>
        <dbReference type="PROSITE" id="PS01180"/>
    </source>
</evidence>